<dbReference type="InterPro" id="IPR015422">
    <property type="entry name" value="PyrdxlP-dep_Trfase_small"/>
</dbReference>
<comment type="similarity">
    <text evidence="2">Belongs to the class-V pyridoxal-phosphate-dependent aminotransferase family.</text>
</comment>
<evidence type="ECO:0000256" key="3">
    <source>
        <dbReference type="ARBA" id="ARBA00022576"/>
    </source>
</evidence>
<reference evidence="9" key="1">
    <citation type="submission" date="2020-10" db="EMBL/GenBank/DDBJ databases">
        <title>Ca. Dormibacterota MAGs.</title>
        <authorList>
            <person name="Montgomery K."/>
        </authorList>
    </citation>
    <scope>NUCLEOTIDE SEQUENCE [LARGE SCALE GENOMIC DNA]</scope>
    <source>
        <strain evidence="9">SC8812_S17_10</strain>
    </source>
</reference>
<dbReference type="InterPro" id="IPR015421">
    <property type="entry name" value="PyrdxlP-dep_Trfase_major"/>
</dbReference>
<dbReference type="Proteomes" id="UP000612893">
    <property type="component" value="Unassembled WGS sequence"/>
</dbReference>
<evidence type="ECO:0000256" key="6">
    <source>
        <dbReference type="PIRSR" id="PIRSR000524-1"/>
    </source>
</evidence>
<feature type="modified residue" description="N6-(pyridoxal phosphate)lysine" evidence="7">
    <location>
        <position position="199"/>
    </location>
</feature>
<evidence type="ECO:0000256" key="2">
    <source>
        <dbReference type="ARBA" id="ARBA00009236"/>
    </source>
</evidence>
<organism evidence="9 10">
    <name type="scientific">Candidatus Nephthysia bennettiae</name>
    <dbReference type="NCBI Taxonomy" id="3127016"/>
    <lineage>
        <taxon>Bacteria</taxon>
        <taxon>Bacillati</taxon>
        <taxon>Candidatus Dormiibacterota</taxon>
        <taxon>Candidatus Dormibacteria</taxon>
        <taxon>Candidatus Dormibacterales</taxon>
        <taxon>Candidatus Dormibacteraceae</taxon>
        <taxon>Candidatus Nephthysia</taxon>
    </lineage>
</organism>
<dbReference type="InterPro" id="IPR015424">
    <property type="entry name" value="PyrdxlP-dep_Trfase"/>
</dbReference>
<accession>A0A934K5R7</accession>
<dbReference type="RefSeq" id="WP_338202118.1">
    <property type="nucleotide sequence ID" value="NZ_JAEKNR010000133.1"/>
</dbReference>
<keyword evidence="5 7" id="KW-0663">Pyridoxal phosphate</keyword>
<feature type="binding site" evidence="6">
    <location>
        <position position="349"/>
    </location>
    <ligand>
        <name>substrate</name>
    </ligand>
</feature>
<keyword evidence="3 9" id="KW-0032">Aminotransferase</keyword>
<comment type="caution">
    <text evidence="9">The sequence shown here is derived from an EMBL/GenBank/DDBJ whole genome shotgun (WGS) entry which is preliminary data.</text>
</comment>
<evidence type="ECO:0000259" key="8">
    <source>
        <dbReference type="Pfam" id="PF00266"/>
    </source>
</evidence>
<evidence type="ECO:0000313" key="9">
    <source>
        <dbReference type="EMBL" id="MBJ7598900.1"/>
    </source>
</evidence>
<dbReference type="Gene3D" id="3.40.640.10">
    <property type="entry name" value="Type I PLP-dependent aspartate aminotransferase-like (Major domain)"/>
    <property type="match status" value="1"/>
</dbReference>
<comment type="cofactor">
    <cofactor evidence="1 7">
        <name>pyridoxal 5'-phosphate</name>
        <dbReference type="ChEBI" id="CHEBI:597326"/>
    </cofactor>
</comment>
<evidence type="ECO:0000256" key="5">
    <source>
        <dbReference type="ARBA" id="ARBA00022898"/>
    </source>
</evidence>
<dbReference type="Pfam" id="PF00266">
    <property type="entry name" value="Aminotran_5"/>
    <property type="match status" value="1"/>
</dbReference>
<dbReference type="GO" id="GO:0004760">
    <property type="term" value="F:L-serine-pyruvate transaminase activity"/>
    <property type="evidence" value="ECO:0007669"/>
    <property type="project" value="TreeGrafter"/>
</dbReference>
<dbReference type="GO" id="GO:0019265">
    <property type="term" value="P:glycine biosynthetic process, by transamination of glyoxylate"/>
    <property type="evidence" value="ECO:0007669"/>
    <property type="project" value="TreeGrafter"/>
</dbReference>
<dbReference type="PANTHER" id="PTHR21152:SF24">
    <property type="entry name" value="ALANINE--GLYOXYLATE AMINOTRANSFERASE 1"/>
    <property type="match status" value="1"/>
</dbReference>
<dbReference type="PANTHER" id="PTHR21152">
    <property type="entry name" value="AMINOTRANSFERASE CLASS V"/>
    <property type="match status" value="1"/>
</dbReference>
<dbReference type="SUPFAM" id="SSF53383">
    <property type="entry name" value="PLP-dependent transferases"/>
    <property type="match status" value="1"/>
</dbReference>
<protein>
    <submittedName>
        <fullName evidence="9">Alanine--glyoxylate aminotransferase family protein</fullName>
    </submittedName>
</protein>
<sequence>MSSPLDGRPERAELLLIPGPVSVEEEVLEALAQPVRAHYGDQWTALYKGVVANLKSIFRTSGDVHLLFGSGMAGVEMCLGSVLSAGDGILIPSNGLFADRMADVARAHHLRTVTPRAGPREAITAAAVAAELDRDPELRAIAVVHHETSIGVINEVREIAAVARERGLLVIVDAISSLAGVELDMDAWGIDLCVAVGNKCLGGPIGVAPVAAGPRALEAIDDGRPKSAGWYLNLATWRRFTEAWSSWHPHPVTVPTSVIQALDVAIRRMVERGLEEHMRRQAAARDTIREGLREMGFEMLVADQVASPVATAVLGLPGMDVPGYMRWLLEEHGMRIGGGFNELAGRIFRIGHIGRAAEPEVVQAYLAATADYVQQTGLASRAREL</sequence>
<name>A0A934K5R7_9BACT</name>
<dbReference type="InterPro" id="IPR024169">
    <property type="entry name" value="SP_NH2Trfase/AEP_transaminase"/>
</dbReference>
<gene>
    <name evidence="9" type="ORF">JF922_12565</name>
</gene>
<evidence type="ECO:0000256" key="1">
    <source>
        <dbReference type="ARBA" id="ARBA00001933"/>
    </source>
</evidence>
<evidence type="ECO:0000256" key="7">
    <source>
        <dbReference type="PIRSR" id="PIRSR000524-50"/>
    </source>
</evidence>
<dbReference type="Gene3D" id="3.90.1150.10">
    <property type="entry name" value="Aspartate Aminotransferase, domain 1"/>
    <property type="match status" value="1"/>
</dbReference>
<evidence type="ECO:0000313" key="10">
    <source>
        <dbReference type="Proteomes" id="UP000612893"/>
    </source>
</evidence>
<dbReference type="PIRSF" id="PIRSF000524">
    <property type="entry name" value="SPT"/>
    <property type="match status" value="1"/>
</dbReference>
<dbReference type="AlphaFoldDB" id="A0A934K5R7"/>
<evidence type="ECO:0000256" key="4">
    <source>
        <dbReference type="ARBA" id="ARBA00022679"/>
    </source>
</evidence>
<feature type="domain" description="Aminotransferase class V" evidence="8">
    <location>
        <begin position="38"/>
        <end position="302"/>
    </location>
</feature>
<proteinExistence type="inferred from homology"/>
<keyword evidence="10" id="KW-1185">Reference proteome</keyword>
<dbReference type="GO" id="GO:0008453">
    <property type="term" value="F:alanine-glyoxylate transaminase activity"/>
    <property type="evidence" value="ECO:0007669"/>
    <property type="project" value="TreeGrafter"/>
</dbReference>
<keyword evidence="4" id="KW-0808">Transferase</keyword>
<dbReference type="InterPro" id="IPR000192">
    <property type="entry name" value="Aminotrans_V_dom"/>
</dbReference>
<dbReference type="EMBL" id="JAEKNR010000133">
    <property type="protein sequence ID" value="MBJ7598900.1"/>
    <property type="molecule type" value="Genomic_DNA"/>
</dbReference>